<evidence type="ECO:0000259" key="1">
    <source>
        <dbReference type="Pfam" id="PF16552"/>
    </source>
</evidence>
<dbReference type="GO" id="GO:0003824">
    <property type="term" value="F:catalytic activity"/>
    <property type="evidence" value="ECO:0007669"/>
    <property type="project" value="InterPro"/>
</dbReference>
<evidence type="ECO:0000313" key="2">
    <source>
        <dbReference type="EMBL" id="SFL67501.1"/>
    </source>
</evidence>
<dbReference type="Gene3D" id="1.10.8.1000">
    <property type="entry name" value="Ornithine 4,5 aminomutase S component, alpha subunit-like"/>
    <property type="match status" value="1"/>
</dbReference>
<dbReference type="EMBL" id="FOTS01000013">
    <property type="protein sequence ID" value="SFL67501.1"/>
    <property type="molecule type" value="Genomic_DNA"/>
</dbReference>
<organism evidence="2 3">
    <name type="scientific">Pelosinus propionicus DSM 13327</name>
    <dbReference type="NCBI Taxonomy" id="1123291"/>
    <lineage>
        <taxon>Bacteria</taxon>
        <taxon>Bacillati</taxon>
        <taxon>Bacillota</taxon>
        <taxon>Negativicutes</taxon>
        <taxon>Selenomonadales</taxon>
        <taxon>Sporomusaceae</taxon>
        <taxon>Pelosinus</taxon>
    </lineage>
</organism>
<keyword evidence="3" id="KW-1185">Reference proteome</keyword>
<dbReference type="AlphaFoldDB" id="A0A1I4JMI7"/>
<dbReference type="Pfam" id="PF16552">
    <property type="entry name" value="OAM_alpha"/>
    <property type="match status" value="1"/>
</dbReference>
<name>A0A1I4JMI7_9FIRM</name>
<dbReference type="GO" id="GO:0031419">
    <property type="term" value="F:cobalamin binding"/>
    <property type="evidence" value="ECO:0007669"/>
    <property type="project" value="InterPro"/>
</dbReference>
<dbReference type="InterPro" id="IPR016176">
    <property type="entry name" value="Cbl-dep_enz_cat"/>
</dbReference>
<dbReference type="Gene3D" id="6.10.250.2220">
    <property type="match status" value="1"/>
</dbReference>
<gene>
    <name evidence="2" type="ORF">SAMN04490355_101310</name>
</gene>
<proteinExistence type="predicted"/>
<dbReference type="RefSeq" id="WP_090935653.1">
    <property type="nucleotide sequence ID" value="NZ_FOTS01000013.1"/>
</dbReference>
<protein>
    <submittedName>
        <fullName evidence="2">D-ornithine 4,5-aminomutase S subunit</fullName>
    </submittedName>
</protein>
<accession>A0A1I4JMI7</accession>
<feature type="domain" description="D-Lysine 5,6-aminomutase alpha subunit" evidence="1">
    <location>
        <begin position="3"/>
        <end position="114"/>
    </location>
</feature>
<sequence>MHRDDDYLQRRAHLAPLTEEELKERFWGLAKQLVEPLVELAHTHTSPSVERSVLLRMGFSSIEAKEIVQHCEEQGLLGKGAGHAVWRLAALDQIDYREAGLQLGKGQGWEKLVKFWAKGEQNDIEA</sequence>
<evidence type="ECO:0000313" key="3">
    <source>
        <dbReference type="Proteomes" id="UP000199520"/>
    </source>
</evidence>
<reference evidence="3" key="1">
    <citation type="submission" date="2016-10" db="EMBL/GenBank/DDBJ databases">
        <authorList>
            <person name="Varghese N."/>
            <person name="Submissions S."/>
        </authorList>
    </citation>
    <scope>NUCLEOTIDE SEQUENCE [LARGE SCALE GENOMIC DNA]</scope>
    <source>
        <strain evidence="3">DSM 13327</strain>
    </source>
</reference>
<dbReference type="Proteomes" id="UP000199520">
    <property type="component" value="Unassembled WGS sequence"/>
</dbReference>
<dbReference type="OrthoDB" id="5147116at2"/>
<dbReference type="InterPro" id="IPR015130">
    <property type="entry name" value="Lys-AminoMut_A"/>
</dbReference>
<dbReference type="SUPFAM" id="SSF51703">
    <property type="entry name" value="Cobalamin (vitamin B12)-dependent enzymes"/>
    <property type="match status" value="1"/>
</dbReference>
<dbReference type="STRING" id="1123291.SAMN04490355_101310"/>